<comment type="caution">
    <text evidence="2">The sequence shown here is derived from an EMBL/GenBank/DDBJ whole genome shotgun (WGS) entry which is preliminary data.</text>
</comment>
<dbReference type="RefSeq" id="WP_034360819.1">
    <property type="nucleotide sequence ID" value="NZ_JHAC01000093.1"/>
</dbReference>
<evidence type="ECO:0008006" key="4">
    <source>
        <dbReference type="Google" id="ProtNLM"/>
    </source>
</evidence>
<feature type="region of interest" description="Disordered" evidence="1">
    <location>
        <begin position="1"/>
        <end position="21"/>
    </location>
</feature>
<protein>
    <recommendedName>
        <fullName evidence="4">DUF2171 domain-containing protein</fullName>
    </recommendedName>
</protein>
<evidence type="ECO:0000256" key="1">
    <source>
        <dbReference type="SAM" id="MobiDB-lite"/>
    </source>
</evidence>
<sequence length="81" mass="9192">MTMQSQIKPGMPVKCANGMDHGQVDSVDGEYIKLTNDDSGQAHWLPLSAVDHVDEHVHLNLNHEQVHQQWLSQDPHPQHRP</sequence>
<organism evidence="2 3">
    <name type="scientific">Deinococcus phoenicis</name>
    <dbReference type="NCBI Taxonomy" id="1476583"/>
    <lineage>
        <taxon>Bacteria</taxon>
        <taxon>Thermotogati</taxon>
        <taxon>Deinococcota</taxon>
        <taxon>Deinococci</taxon>
        <taxon>Deinococcales</taxon>
        <taxon>Deinococcaceae</taxon>
        <taxon>Deinococcus</taxon>
    </lineage>
</organism>
<proteinExistence type="predicted"/>
<gene>
    <name evidence="2" type="ORF">DEIPH_ctg139orf0022</name>
</gene>
<accession>A0A016QK90</accession>
<evidence type="ECO:0000313" key="2">
    <source>
        <dbReference type="EMBL" id="EYB66307.1"/>
    </source>
</evidence>
<dbReference type="PATRIC" id="fig|1476583.3.peg.3544"/>
<dbReference type="InterPro" id="IPR018684">
    <property type="entry name" value="DUF2171"/>
</dbReference>
<evidence type="ECO:0000313" key="3">
    <source>
        <dbReference type="Proteomes" id="UP000020492"/>
    </source>
</evidence>
<dbReference type="EMBL" id="JHAC01000093">
    <property type="protein sequence ID" value="EYB66307.1"/>
    <property type="molecule type" value="Genomic_DNA"/>
</dbReference>
<dbReference type="Proteomes" id="UP000020492">
    <property type="component" value="Unassembled WGS sequence"/>
</dbReference>
<dbReference type="eggNOG" id="COG3798">
    <property type="taxonomic scope" value="Bacteria"/>
</dbReference>
<reference evidence="2 3" key="1">
    <citation type="submission" date="2014-03" db="EMBL/GenBank/DDBJ databases">
        <title>Draft genome sequence of Deinococcus phoenicis 1P10ME.</title>
        <authorList>
            <person name="Stepanov V.G."/>
            <person name="Vaishampayan P."/>
            <person name="Venkateswaran K."/>
            <person name="Fox G.E."/>
        </authorList>
    </citation>
    <scope>NUCLEOTIDE SEQUENCE [LARGE SCALE GENOMIC DNA]</scope>
    <source>
        <strain evidence="2 3">1P10ME</strain>
    </source>
</reference>
<dbReference type="AlphaFoldDB" id="A0A016QK90"/>
<name>A0A016QK90_9DEIO</name>
<dbReference type="Pfam" id="PF09939">
    <property type="entry name" value="DUF2171"/>
    <property type="match status" value="1"/>
</dbReference>
<dbReference type="OrthoDB" id="9803697at2"/>
<keyword evidence="3" id="KW-1185">Reference proteome</keyword>